<protein>
    <submittedName>
        <fullName evidence="9">Tristetraprolin</fullName>
    </submittedName>
</protein>
<keyword evidence="8" id="KW-1185">Reference proteome</keyword>
<dbReference type="GO" id="GO:0003729">
    <property type="term" value="F:mRNA binding"/>
    <property type="evidence" value="ECO:0007669"/>
    <property type="project" value="InterPro"/>
</dbReference>
<dbReference type="GO" id="GO:0043186">
    <property type="term" value="C:P granule"/>
    <property type="evidence" value="ECO:0007669"/>
    <property type="project" value="UniProtKB-ARBA"/>
</dbReference>
<dbReference type="SMART" id="SM00356">
    <property type="entry name" value="ZnF_C3H1"/>
    <property type="match status" value="2"/>
</dbReference>
<sequence length="326" mass="36111">MITSSVEVQRTNTIDSAFIRCKRGGGVREGHMVHVIGSLPVHHTVNGMQGGRWQWVSDGNAPPNRNEFERGDADLLFSCLARLLGIPTNSLTEASGQGRTMSMFAGNTIVPEVIRTTNRSPTVSSALLPVPANVQQFILSNYAVDQNSTMFILADEPQRVYVQQSNSLRYVDLCCLCPSRIVPSSKLSRILMIFYGLERRKSSAYKTALCREFRNTGRCAYGSTCRFAHGAHELRLAPQVHPKYKTQLCANFSRNGRCPYGARCQFIHRPSDEGIPAIHEKQQVEETQSEKPIKIQASVDPSHLPRVRGGGSVSPVGVLTDILNNW</sequence>
<dbReference type="PANTHER" id="PTHR12547:SF18">
    <property type="entry name" value="PROTEIN TIS11"/>
    <property type="match status" value="1"/>
</dbReference>
<dbReference type="AlphaFoldDB" id="A0A183UJ73"/>
<keyword evidence="2" id="KW-0677">Repeat</keyword>
<accession>A0A183UJ73</accession>
<dbReference type="GO" id="GO:0030154">
    <property type="term" value="P:cell differentiation"/>
    <property type="evidence" value="ECO:0007669"/>
    <property type="project" value="UniProtKB-ARBA"/>
</dbReference>
<proteinExistence type="predicted"/>
<dbReference type="GO" id="GO:0010468">
    <property type="term" value="P:regulation of gene expression"/>
    <property type="evidence" value="ECO:0007669"/>
    <property type="project" value="UniProtKB-ARBA"/>
</dbReference>
<evidence type="ECO:0000256" key="2">
    <source>
        <dbReference type="ARBA" id="ARBA00022737"/>
    </source>
</evidence>
<reference evidence="9" key="1">
    <citation type="submission" date="2016-06" db="UniProtKB">
        <authorList>
            <consortium name="WormBaseParasite"/>
        </authorList>
    </citation>
    <scope>IDENTIFICATION</scope>
</reference>
<evidence type="ECO:0000313" key="7">
    <source>
        <dbReference type="EMBL" id="VDM39864.1"/>
    </source>
</evidence>
<name>A0A183UJ73_TOXCA</name>
<evidence type="ECO:0000313" key="9">
    <source>
        <dbReference type="WBParaSite" id="TCNE_0000854301-mRNA-1"/>
    </source>
</evidence>
<keyword evidence="4 5" id="KW-0862">Zinc</keyword>
<organism evidence="8 9">
    <name type="scientific">Toxocara canis</name>
    <name type="common">Canine roundworm</name>
    <dbReference type="NCBI Taxonomy" id="6265"/>
    <lineage>
        <taxon>Eukaryota</taxon>
        <taxon>Metazoa</taxon>
        <taxon>Ecdysozoa</taxon>
        <taxon>Nematoda</taxon>
        <taxon>Chromadorea</taxon>
        <taxon>Rhabditida</taxon>
        <taxon>Spirurina</taxon>
        <taxon>Ascaridomorpha</taxon>
        <taxon>Ascaridoidea</taxon>
        <taxon>Toxocaridae</taxon>
        <taxon>Toxocara</taxon>
    </lineage>
</organism>
<dbReference type="Pfam" id="PF00642">
    <property type="entry name" value="zf-CCCH"/>
    <property type="match status" value="2"/>
</dbReference>
<dbReference type="SUPFAM" id="SSF90229">
    <property type="entry name" value="CCCH zinc finger"/>
    <property type="match status" value="2"/>
</dbReference>
<reference evidence="7 8" key="2">
    <citation type="submission" date="2018-11" db="EMBL/GenBank/DDBJ databases">
        <authorList>
            <consortium name="Pathogen Informatics"/>
        </authorList>
    </citation>
    <scope>NUCLEOTIDE SEQUENCE [LARGE SCALE GENOMIC DNA]</scope>
</reference>
<evidence type="ECO:0000256" key="4">
    <source>
        <dbReference type="ARBA" id="ARBA00022833"/>
    </source>
</evidence>
<dbReference type="GO" id="GO:0008270">
    <property type="term" value="F:zinc ion binding"/>
    <property type="evidence" value="ECO:0007669"/>
    <property type="project" value="UniProtKB-KW"/>
</dbReference>
<dbReference type="PANTHER" id="PTHR12547">
    <property type="entry name" value="CCCH ZINC FINGER/TIS11-RELATED"/>
    <property type="match status" value="1"/>
</dbReference>
<feature type="domain" description="C3H1-type" evidence="6">
    <location>
        <begin position="204"/>
        <end position="232"/>
    </location>
</feature>
<evidence type="ECO:0000259" key="6">
    <source>
        <dbReference type="PROSITE" id="PS50103"/>
    </source>
</evidence>
<gene>
    <name evidence="7" type="ORF">TCNE_LOCUS8543</name>
</gene>
<keyword evidence="1 5" id="KW-0479">Metal-binding</keyword>
<dbReference type="WBParaSite" id="TCNE_0000854301-mRNA-1">
    <property type="protein sequence ID" value="TCNE_0000854301-mRNA-1"/>
    <property type="gene ID" value="TCNE_0000854301"/>
</dbReference>
<dbReference type="EMBL" id="UYWY01019936">
    <property type="protein sequence ID" value="VDM39864.1"/>
    <property type="molecule type" value="Genomic_DNA"/>
</dbReference>
<dbReference type="FunFam" id="4.10.1000.10:FF:000018">
    <property type="entry name" value="Zinc finger protein"/>
    <property type="match status" value="1"/>
</dbReference>
<feature type="zinc finger region" description="C3H1-type" evidence="5">
    <location>
        <begin position="243"/>
        <end position="271"/>
    </location>
</feature>
<dbReference type="InterPro" id="IPR000571">
    <property type="entry name" value="Znf_CCCH"/>
</dbReference>
<dbReference type="Gene3D" id="6.10.250.3220">
    <property type="match status" value="1"/>
</dbReference>
<feature type="domain" description="C3H1-type" evidence="6">
    <location>
        <begin position="243"/>
        <end position="271"/>
    </location>
</feature>
<evidence type="ECO:0000256" key="1">
    <source>
        <dbReference type="ARBA" id="ARBA00022723"/>
    </source>
</evidence>
<evidence type="ECO:0000256" key="3">
    <source>
        <dbReference type="ARBA" id="ARBA00022771"/>
    </source>
</evidence>
<dbReference type="InterPro" id="IPR036855">
    <property type="entry name" value="Znf_CCCH_sf"/>
</dbReference>
<dbReference type="FunFam" id="4.10.1000.10:FF:000001">
    <property type="entry name" value="zinc finger CCCH domain-containing protein 15-like"/>
    <property type="match status" value="1"/>
</dbReference>
<dbReference type="PROSITE" id="PS50103">
    <property type="entry name" value="ZF_C3H1"/>
    <property type="match status" value="2"/>
</dbReference>
<dbReference type="InterPro" id="IPR045877">
    <property type="entry name" value="ZFP36-like"/>
</dbReference>
<dbReference type="GO" id="GO:0080090">
    <property type="term" value="P:regulation of primary metabolic process"/>
    <property type="evidence" value="ECO:0007669"/>
    <property type="project" value="UniProtKB-ARBA"/>
</dbReference>
<dbReference type="Proteomes" id="UP000050794">
    <property type="component" value="Unassembled WGS sequence"/>
</dbReference>
<evidence type="ECO:0000313" key="8">
    <source>
        <dbReference type="Proteomes" id="UP000050794"/>
    </source>
</evidence>
<keyword evidence="3 5" id="KW-0863">Zinc-finger</keyword>
<dbReference type="Gene3D" id="4.10.1000.10">
    <property type="entry name" value="Zinc finger, CCCH-type"/>
    <property type="match status" value="1"/>
</dbReference>
<evidence type="ECO:0000256" key="5">
    <source>
        <dbReference type="PROSITE-ProRule" id="PRU00723"/>
    </source>
</evidence>
<feature type="zinc finger region" description="C3H1-type" evidence="5">
    <location>
        <begin position="204"/>
        <end position="232"/>
    </location>
</feature>